<feature type="region of interest" description="Disordered" evidence="2">
    <location>
        <begin position="92"/>
        <end position="269"/>
    </location>
</feature>
<comment type="caution">
    <text evidence="3">The sequence shown here is derived from an EMBL/GenBank/DDBJ whole genome shotgun (WGS) entry which is preliminary data.</text>
</comment>
<accession>A0A6G0WZU6</accession>
<feature type="compositionally biased region" description="Polar residues" evidence="2">
    <location>
        <begin position="92"/>
        <end position="101"/>
    </location>
</feature>
<sequence length="269" mass="29931">MVKRAVTMELAPSVKLVTSRQTSSLSVEKSADDQIAKLHEVIDALHRRIATLENSVDLVQSDVREIRTSQGNHELFEEALAAFHGVLSGNRSAGSIRQPDSQYYPAPNYHVNPKPIVEPPPQQPGKRRGRKPGRQKKIVSRRIVDAVVSPAKEEPLLADESTHQESSIETTKKRRGPKPGWKVRMMQGEEVEEPPTPRDDKRKEAPVLEEPIAPAKKKRGRPPKRAKIVPTTPESAPALASRPRGRPKKDSVMGVVRSPLTTAWDELNH</sequence>
<feature type="compositionally biased region" description="Basic residues" evidence="2">
    <location>
        <begin position="215"/>
        <end position="227"/>
    </location>
</feature>
<feature type="coiled-coil region" evidence="1">
    <location>
        <begin position="35"/>
        <end position="62"/>
    </location>
</feature>
<evidence type="ECO:0000313" key="4">
    <source>
        <dbReference type="Proteomes" id="UP000481153"/>
    </source>
</evidence>
<name>A0A6G0WZU6_9STRA</name>
<dbReference type="PRINTS" id="PR00929">
    <property type="entry name" value="ATHOOK"/>
</dbReference>
<protein>
    <submittedName>
        <fullName evidence="3">Uncharacterized protein</fullName>
    </submittedName>
</protein>
<evidence type="ECO:0000313" key="3">
    <source>
        <dbReference type="EMBL" id="KAF0733098.1"/>
    </source>
</evidence>
<feature type="compositionally biased region" description="Basic and acidic residues" evidence="2">
    <location>
        <begin position="151"/>
        <end position="163"/>
    </location>
</feature>
<evidence type="ECO:0000256" key="1">
    <source>
        <dbReference type="SAM" id="Coils"/>
    </source>
</evidence>
<dbReference type="AlphaFoldDB" id="A0A6G0WZU6"/>
<dbReference type="Proteomes" id="UP000481153">
    <property type="component" value="Unassembled WGS sequence"/>
</dbReference>
<dbReference type="InterPro" id="IPR017956">
    <property type="entry name" value="AT_hook_DNA-bd_motif"/>
</dbReference>
<dbReference type="SMART" id="SM00384">
    <property type="entry name" value="AT_hook"/>
    <property type="match status" value="2"/>
</dbReference>
<keyword evidence="4" id="KW-1185">Reference proteome</keyword>
<proteinExistence type="predicted"/>
<reference evidence="3 4" key="1">
    <citation type="submission" date="2019-07" db="EMBL/GenBank/DDBJ databases">
        <title>Genomics analysis of Aphanomyces spp. identifies a new class of oomycete effector associated with host adaptation.</title>
        <authorList>
            <person name="Gaulin E."/>
        </authorList>
    </citation>
    <scope>NUCLEOTIDE SEQUENCE [LARGE SCALE GENOMIC DNA]</scope>
    <source>
        <strain evidence="3 4">ATCC 201684</strain>
    </source>
</reference>
<feature type="compositionally biased region" description="Basic and acidic residues" evidence="2">
    <location>
        <begin position="195"/>
        <end position="206"/>
    </location>
</feature>
<keyword evidence="1" id="KW-0175">Coiled coil</keyword>
<gene>
    <name evidence="3" type="ORF">Ae201684_009920</name>
</gene>
<evidence type="ECO:0000256" key="2">
    <source>
        <dbReference type="SAM" id="MobiDB-lite"/>
    </source>
</evidence>
<dbReference type="GO" id="GO:0003677">
    <property type="term" value="F:DNA binding"/>
    <property type="evidence" value="ECO:0007669"/>
    <property type="project" value="InterPro"/>
</dbReference>
<organism evidence="3 4">
    <name type="scientific">Aphanomyces euteiches</name>
    <dbReference type="NCBI Taxonomy" id="100861"/>
    <lineage>
        <taxon>Eukaryota</taxon>
        <taxon>Sar</taxon>
        <taxon>Stramenopiles</taxon>
        <taxon>Oomycota</taxon>
        <taxon>Saprolegniomycetes</taxon>
        <taxon>Saprolegniales</taxon>
        <taxon>Verrucalvaceae</taxon>
        <taxon>Aphanomyces</taxon>
    </lineage>
</organism>
<dbReference type="EMBL" id="VJMJ01000126">
    <property type="protein sequence ID" value="KAF0733098.1"/>
    <property type="molecule type" value="Genomic_DNA"/>
</dbReference>
<dbReference type="VEuPathDB" id="FungiDB:AeMF1_011232"/>
<feature type="compositionally biased region" description="Basic residues" evidence="2">
    <location>
        <begin position="125"/>
        <end position="140"/>
    </location>
</feature>